<organism evidence="1 2">
    <name type="scientific">Araneus ventricosus</name>
    <name type="common">Orbweaver spider</name>
    <name type="synonym">Epeira ventricosa</name>
    <dbReference type="NCBI Taxonomy" id="182803"/>
    <lineage>
        <taxon>Eukaryota</taxon>
        <taxon>Metazoa</taxon>
        <taxon>Ecdysozoa</taxon>
        <taxon>Arthropoda</taxon>
        <taxon>Chelicerata</taxon>
        <taxon>Arachnida</taxon>
        <taxon>Araneae</taxon>
        <taxon>Araneomorphae</taxon>
        <taxon>Entelegynae</taxon>
        <taxon>Araneoidea</taxon>
        <taxon>Araneidae</taxon>
        <taxon>Araneus</taxon>
    </lineage>
</organism>
<name>A0A4Y2T595_ARAVE</name>
<evidence type="ECO:0000313" key="2">
    <source>
        <dbReference type="Proteomes" id="UP000499080"/>
    </source>
</evidence>
<reference evidence="1 2" key="1">
    <citation type="journal article" date="2019" name="Sci. Rep.">
        <title>Orb-weaving spider Araneus ventricosus genome elucidates the spidroin gene catalogue.</title>
        <authorList>
            <person name="Kono N."/>
            <person name="Nakamura H."/>
            <person name="Ohtoshi R."/>
            <person name="Moran D.A.P."/>
            <person name="Shinohara A."/>
            <person name="Yoshida Y."/>
            <person name="Fujiwara M."/>
            <person name="Mori M."/>
            <person name="Tomita M."/>
            <person name="Arakawa K."/>
        </authorList>
    </citation>
    <scope>NUCLEOTIDE SEQUENCE [LARGE SCALE GENOMIC DNA]</scope>
</reference>
<keyword evidence="2" id="KW-1185">Reference proteome</keyword>
<proteinExistence type="predicted"/>
<comment type="caution">
    <text evidence="1">The sequence shown here is derived from an EMBL/GenBank/DDBJ whole genome shotgun (WGS) entry which is preliminary data.</text>
</comment>
<dbReference type="Proteomes" id="UP000499080">
    <property type="component" value="Unassembled WGS sequence"/>
</dbReference>
<accession>A0A4Y2T595</accession>
<gene>
    <name evidence="1" type="ORF">AVEN_148411_1</name>
</gene>
<dbReference type="AlphaFoldDB" id="A0A4Y2T595"/>
<protein>
    <submittedName>
        <fullName evidence="1">Uncharacterized protein</fullName>
    </submittedName>
</protein>
<dbReference type="EMBL" id="BGPR01026200">
    <property type="protein sequence ID" value="GBN95737.1"/>
    <property type="molecule type" value="Genomic_DNA"/>
</dbReference>
<evidence type="ECO:0000313" key="1">
    <source>
        <dbReference type="EMBL" id="GBN95737.1"/>
    </source>
</evidence>
<sequence>MVSASASEPVDREFYPGLCSYSVFAIVCNASLLQVCPMVTSKLALTCCKIVSHLHSCRVKLAASLQICSASLFVVLTVLLSVSAAGHPSFCQIWQADIIKSEGVVKVSRNYKGLWVSEK</sequence>